<keyword evidence="2" id="KW-0238">DNA-binding</keyword>
<name>A0A7W7LPL2_9ACTN</name>
<dbReference type="AlphaFoldDB" id="A0A7W7LPL2"/>
<dbReference type="InterPro" id="IPR000835">
    <property type="entry name" value="HTH_MarR-typ"/>
</dbReference>
<dbReference type="Pfam" id="PF12802">
    <property type="entry name" value="MarR_2"/>
    <property type="match status" value="1"/>
</dbReference>
<gene>
    <name evidence="2" type="ORF">FHS39_002958</name>
</gene>
<keyword evidence="3" id="KW-1185">Reference proteome</keyword>
<dbReference type="SMART" id="SM00347">
    <property type="entry name" value="HTH_MARR"/>
    <property type="match status" value="1"/>
</dbReference>
<reference evidence="2 3" key="1">
    <citation type="submission" date="2020-08" db="EMBL/GenBank/DDBJ databases">
        <title>Genomic Encyclopedia of Type Strains, Phase III (KMG-III): the genomes of soil and plant-associated and newly described type strains.</title>
        <authorList>
            <person name="Whitman W."/>
        </authorList>
    </citation>
    <scope>NUCLEOTIDE SEQUENCE [LARGE SCALE GENOMIC DNA]</scope>
    <source>
        <strain evidence="2 3">CECT 3266</strain>
    </source>
</reference>
<dbReference type="SUPFAM" id="SSF46785">
    <property type="entry name" value="Winged helix' DNA-binding domain"/>
    <property type="match status" value="1"/>
</dbReference>
<dbReference type="InterPro" id="IPR036388">
    <property type="entry name" value="WH-like_DNA-bd_sf"/>
</dbReference>
<dbReference type="RefSeq" id="WP_184349791.1">
    <property type="nucleotide sequence ID" value="NZ_JACHJH010000004.1"/>
</dbReference>
<dbReference type="GO" id="GO:0003700">
    <property type="term" value="F:DNA-binding transcription factor activity"/>
    <property type="evidence" value="ECO:0007669"/>
    <property type="project" value="InterPro"/>
</dbReference>
<dbReference type="InterPro" id="IPR039422">
    <property type="entry name" value="MarR/SlyA-like"/>
</dbReference>
<feature type="domain" description="HTH marR-type" evidence="1">
    <location>
        <begin position="12"/>
        <end position="144"/>
    </location>
</feature>
<protein>
    <submittedName>
        <fullName evidence="2">DNA-binding MarR family transcriptional regulator</fullName>
    </submittedName>
</protein>
<dbReference type="PANTHER" id="PTHR33164">
    <property type="entry name" value="TRANSCRIPTIONAL REGULATOR, MARR FAMILY"/>
    <property type="match status" value="1"/>
</dbReference>
<dbReference type="InterPro" id="IPR036390">
    <property type="entry name" value="WH_DNA-bd_sf"/>
</dbReference>
<dbReference type="GO" id="GO:0003677">
    <property type="term" value="F:DNA binding"/>
    <property type="evidence" value="ECO:0007669"/>
    <property type="project" value="UniProtKB-KW"/>
</dbReference>
<comment type="caution">
    <text evidence="2">The sequence shown here is derived from an EMBL/GenBank/DDBJ whole genome shotgun (WGS) entry which is preliminary data.</text>
</comment>
<evidence type="ECO:0000313" key="2">
    <source>
        <dbReference type="EMBL" id="MBB4893924.1"/>
    </source>
</evidence>
<evidence type="ECO:0000259" key="1">
    <source>
        <dbReference type="PROSITE" id="PS50995"/>
    </source>
</evidence>
<dbReference type="GO" id="GO:0006950">
    <property type="term" value="P:response to stress"/>
    <property type="evidence" value="ECO:0007669"/>
    <property type="project" value="TreeGrafter"/>
</dbReference>
<sequence>MSAEEKIRAAMDARLGSHIKRAEQALMAEKARVLRPFGLTVPQYAALYALSLAPGSSGAALARTCAVTPQSMASLLSGLEARSLIERRPSPDHAQALITRLTPEGRVLLLRADAAAREVEAHLSAAFAPEEERQLRELLRRATEALSGPRRPLAAPQE</sequence>
<organism evidence="2 3">
    <name type="scientific">Streptomyces olivoverticillatus</name>
    <dbReference type="NCBI Taxonomy" id="66427"/>
    <lineage>
        <taxon>Bacteria</taxon>
        <taxon>Bacillati</taxon>
        <taxon>Actinomycetota</taxon>
        <taxon>Actinomycetes</taxon>
        <taxon>Kitasatosporales</taxon>
        <taxon>Streptomycetaceae</taxon>
        <taxon>Streptomyces</taxon>
    </lineage>
</organism>
<proteinExistence type="predicted"/>
<dbReference type="EMBL" id="JACHJH010000004">
    <property type="protein sequence ID" value="MBB4893924.1"/>
    <property type="molecule type" value="Genomic_DNA"/>
</dbReference>
<evidence type="ECO:0000313" key="3">
    <source>
        <dbReference type="Proteomes" id="UP000556084"/>
    </source>
</evidence>
<dbReference type="Proteomes" id="UP000556084">
    <property type="component" value="Unassembled WGS sequence"/>
</dbReference>
<accession>A0A7W7LPL2</accession>
<dbReference type="PANTHER" id="PTHR33164:SF43">
    <property type="entry name" value="HTH-TYPE TRANSCRIPTIONAL REPRESSOR YETL"/>
    <property type="match status" value="1"/>
</dbReference>
<dbReference type="Gene3D" id="1.10.10.10">
    <property type="entry name" value="Winged helix-like DNA-binding domain superfamily/Winged helix DNA-binding domain"/>
    <property type="match status" value="1"/>
</dbReference>
<dbReference type="PROSITE" id="PS50995">
    <property type="entry name" value="HTH_MARR_2"/>
    <property type="match status" value="1"/>
</dbReference>